<dbReference type="Proteomes" id="UP001642260">
    <property type="component" value="Unassembled WGS sequence"/>
</dbReference>
<keyword evidence="1" id="KW-0646">Protease inhibitor</keyword>
<proteinExistence type="predicted"/>
<dbReference type="SUPFAM" id="SSF54403">
    <property type="entry name" value="Cystatin/monellin"/>
    <property type="match status" value="1"/>
</dbReference>
<keyword evidence="3" id="KW-0732">Signal</keyword>
<keyword evidence="6" id="KW-1185">Reference proteome</keyword>
<evidence type="ECO:0000256" key="1">
    <source>
        <dbReference type="ARBA" id="ARBA00022690"/>
    </source>
</evidence>
<evidence type="ECO:0000313" key="6">
    <source>
        <dbReference type="Proteomes" id="UP001642260"/>
    </source>
</evidence>
<organism evidence="5 6">
    <name type="scientific">Eruca vesicaria subsp. sativa</name>
    <name type="common">Garden rocket</name>
    <name type="synonym">Eruca sativa</name>
    <dbReference type="NCBI Taxonomy" id="29727"/>
    <lineage>
        <taxon>Eukaryota</taxon>
        <taxon>Viridiplantae</taxon>
        <taxon>Streptophyta</taxon>
        <taxon>Embryophyta</taxon>
        <taxon>Tracheophyta</taxon>
        <taxon>Spermatophyta</taxon>
        <taxon>Magnoliopsida</taxon>
        <taxon>eudicotyledons</taxon>
        <taxon>Gunneridae</taxon>
        <taxon>Pentapetalae</taxon>
        <taxon>rosids</taxon>
        <taxon>malvids</taxon>
        <taxon>Brassicales</taxon>
        <taxon>Brassicaceae</taxon>
        <taxon>Brassiceae</taxon>
        <taxon>Eruca</taxon>
    </lineage>
</organism>
<sequence>MLKLFICLSLILFPLISVVGQKEPPGPWKRITDLNDVYYVDIAKFAVNEHNKQADDNLRFIRILEGKEQMDTGQRDYFKIGVNNREDLAEIYETSVFNKEYKNVLTLEYFRRIQ</sequence>
<dbReference type="AlphaFoldDB" id="A0ABC8KPY0"/>
<comment type="caution">
    <text evidence="5">The sequence shown here is derived from an EMBL/GenBank/DDBJ whole genome shotgun (WGS) entry which is preliminary data.</text>
</comment>
<feature type="chain" id="PRO_5044890148" description="Cystatin domain-containing protein" evidence="3">
    <location>
        <begin position="21"/>
        <end position="114"/>
    </location>
</feature>
<keyword evidence="2" id="KW-0789">Thiol protease inhibitor</keyword>
<evidence type="ECO:0000259" key="4">
    <source>
        <dbReference type="Pfam" id="PF16845"/>
    </source>
</evidence>
<evidence type="ECO:0000256" key="2">
    <source>
        <dbReference type="ARBA" id="ARBA00022704"/>
    </source>
</evidence>
<dbReference type="Gene3D" id="3.10.450.10">
    <property type="match status" value="1"/>
</dbReference>
<protein>
    <recommendedName>
        <fullName evidence="4">Cystatin domain-containing protein</fullName>
    </recommendedName>
</protein>
<accession>A0ABC8KPY0</accession>
<reference evidence="5 6" key="1">
    <citation type="submission" date="2022-03" db="EMBL/GenBank/DDBJ databases">
        <authorList>
            <person name="Macdonald S."/>
            <person name="Ahmed S."/>
            <person name="Newling K."/>
        </authorList>
    </citation>
    <scope>NUCLEOTIDE SEQUENCE [LARGE SCALE GENOMIC DNA]</scope>
</reference>
<evidence type="ECO:0000256" key="3">
    <source>
        <dbReference type="SAM" id="SignalP"/>
    </source>
</evidence>
<name>A0ABC8KPY0_ERUVS</name>
<feature type="signal peptide" evidence="3">
    <location>
        <begin position="1"/>
        <end position="20"/>
    </location>
</feature>
<dbReference type="CDD" id="cd00042">
    <property type="entry name" value="CY"/>
    <property type="match status" value="1"/>
</dbReference>
<evidence type="ECO:0000313" key="5">
    <source>
        <dbReference type="EMBL" id="CAH8361299.1"/>
    </source>
</evidence>
<dbReference type="EMBL" id="CAKOAT010301821">
    <property type="protein sequence ID" value="CAH8361299.1"/>
    <property type="molecule type" value="Genomic_DNA"/>
</dbReference>
<dbReference type="InterPro" id="IPR000010">
    <property type="entry name" value="Cystatin_dom"/>
</dbReference>
<feature type="domain" description="Cystatin" evidence="4">
    <location>
        <begin position="31"/>
        <end position="112"/>
    </location>
</feature>
<dbReference type="InterPro" id="IPR046350">
    <property type="entry name" value="Cystatin_sf"/>
</dbReference>
<dbReference type="GO" id="GO:0004869">
    <property type="term" value="F:cysteine-type endopeptidase inhibitor activity"/>
    <property type="evidence" value="ECO:0007669"/>
    <property type="project" value="UniProtKB-KW"/>
</dbReference>
<dbReference type="PANTHER" id="PTHR47364:SF8">
    <property type="entry name" value="CYSTATIN DOMAIN-CONTAINING PROTEIN"/>
    <property type="match status" value="1"/>
</dbReference>
<dbReference type="Pfam" id="PF16845">
    <property type="entry name" value="SQAPI"/>
    <property type="match status" value="1"/>
</dbReference>
<dbReference type="PANTHER" id="PTHR47364">
    <property type="entry name" value="CYSTEINE PROTEINASE INHIBITOR 5"/>
    <property type="match status" value="1"/>
</dbReference>
<gene>
    <name evidence="5" type="ORF">ERUC_LOCUS27055</name>
</gene>